<evidence type="ECO:0000259" key="3">
    <source>
        <dbReference type="Pfam" id="PF05970"/>
    </source>
</evidence>
<dbReference type="GO" id="GO:0043139">
    <property type="term" value="F:5'-3' DNA helicase activity"/>
    <property type="evidence" value="ECO:0007669"/>
    <property type="project" value="UniProtKB-EC"/>
</dbReference>
<evidence type="ECO:0000313" key="7">
    <source>
        <dbReference type="Proteomes" id="UP001620626"/>
    </source>
</evidence>
<keyword evidence="1" id="KW-0227">DNA damage</keyword>
<dbReference type="EC" id="5.6.2.3" evidence="1"/>
<feature type="domain" description="DNA helicase Pif1-like 2B" evidence="5">
    <location>
        <begin position="1589"/>
        <end position="1625"/>
    </location>
</feature>
<name>A0ABD2HXX4_9BILA</name>
<dbReference type="Pfam" id="PF14214">
    <property type="entry name" value="Helitron_like_N"/>
    <property type="match status" value="1"/>
</dbReference>
<dbReference type="PANTHER" id="PTHR10492:SF57">
    <property type="entry name" value="ATP-DEPENDENT DNA HELICASE"/>
    <property type="match status" value="1"/>
</dbReference>
<feature type="compositionally biased region" description="Basic and acidic residues" evidence="2">
    <location>
        <begin position="948"/>
        <end position="958"/>
    </location>
</feature>
<dbReference type="Proteomes" id="UP001620626">
    <property type="component" value="Unassembled WGS sequence"/>
</dbReference>
<accession>A0ABD2HXX4</accession>
<feature type="region of interest" description="Disordered" evidence="2">
    <location>
        <begin position="550"/>
        <end position="573"/>
    </location>
</feature>
<dbReference type="EMBL" id="JBICBT010001389">
    <property type="protein sequence ID" value="KAL3069866.1"/>
    <property type="molecule type" value="Genomic_DNA"/>
</dbReference>
<keyword evidence="1" id="KW-0347">Helicase</keyword>
<dbReference type="Pfam" id="PF05970">
    <property type="entry name" value="PIF1"/>
    <property type="match status" value="1"/>
</dbReference>
<feature type="domain" description="Helitron helicase-like" evidence="4">
    <location>
        <begin position="651"/>
        <end position="840"/>
    </location>
</feature>
<evidence type="ECO:0000256" key="1">
    <source>
        <dbReference type="RuleBase" id="RU363044"/>
    </source>
</evidence>
<feature type="region of interest" description="Disordered" evidence="2">
    <location>
        <begin position="1795"/>
        <end position="1846"/>
    </location>
</feature>
<reference evidence="6 7" key="1">
    <citation type="submission" date="2024-10" db="EMBL/GenBank/DDBJ databases">
        <authorList>
            <person name="Kim D."/>
        </authorList>
    </citation>
    <scope>NUCLEOTIDE SEQUENCE [LARGE SCALE GENOMIC DNA]</scope>
    <source>
        <strain evidence="6">BH-2024</strain>
    </source>
</reference>
<evidence type="ECO:0000259" key="4">
    <source>
        <dbReference type="Pfam" id="PF14214"/>
    </source>
</evidence>
<sequence length="1846" mass="209146">MPSKERRRKEADRLRWRAVIQTPDVANALGGPNTSEPSTSTGIRAQIRQQQNDGQAIVGTSAMDLDTCVVSTPTTTGLRALSIIGGSTNKTVRILTWVRLTIQLSTRYSNERMQATPKALQILGVANQHRFLLRLNELHAKQIGDKMEKVVRDYLAHDWPNSTAQRTRRRSSSIVHYTRCGSGCDCTSSAQCQQNAVAFLAASRYVQGFGHGIVNPTSFKKKSYHDKRGSVTGRCHQDELRCAARSAGHRIDYYDCCQFGEAFCGFCGARLLRSEFDLVKRGRQTPCCANGAAHTQQMVTEFDELQQPPPAYLDGLVDTVDERVREAFLNNTMAFNNLFAFASTHGEKAPPDQMGGRLDTCKYNGQFAFMFSDLIAPGVRRPSFAQVYTLAPEDALNIREEALDTAVSPHVKSAIIERLEALMRANPFGQTFQTVGTKIEAVRVATGELPHFRIALLTDRQLRGAPFQGRRDITVIERADAPTAKQVAVIWVQEDGLPPQISAFWVSDKAGKMRELKSGMPQIDPCCFPLLHPRGTLGWRWYIKKRGSENTREVQQEEQEHGQISDDELGDEVPIDDIVGTQQNEDEIEEMPENELELDNEVDDEQEEDNTNAVGTSTAQEIDEREQHEDVIFDNEVETRGGRSNISERQFYRYRMALRGSGKNTFHWLWFSRRLAEYFTISVLNRIERNELDHLKAIQTKKNYRLILAREYIAAMEKGVRQQGPNAKLGRIFLMPQNFAGSWQYYQGKYADLMTMVRHLGAPTWFVTFTGNPKWPEIDEALRVRQNYAHRPDIVCRIFMDKAAEFIRDVTERGVLGKVAGWCYSVEHQKRGMPHIHMLLILERGVRINTPQQVDEYVCARIPTLPPSSDQSPEAHQQRRLWHYVTSMMLHDCNAACLEGSRCRKHFPKPYSDRTELSEVRYTNYVRIPPDESDTFFGRASGYDNQQDDEHHEPAADPERDWAEVRYQRFPHQGRVPARQHGEHGQTHYKKKREVRSAILMDDSRVIPYNPFLLLKYGCHINVEYVFGQKACKYIFKWDYRSRSWKKRVRSLEEDPDKAKMFVRVYTVSPRKHELFALRTLLLHRPGPKSFADLRTIDGVLFDTFVGTCQHLGLQVSDEVFRRAMQEACAEMSNLKRLQHYFAMLLAHAHPSDPQALFDEFLDEMNPPTAANHPGAVPKSSEVRAAEVMLNLEYYLNCMGTNTKDVGLKGLPVGYDFQHQAQLLEEDNILDSFYGEHAGQRRKPPQQVAVEQIGRLNTDQRTAFDAISTSILGGCDQKLFFLEGAGGCGKTYFYNTLIKWCIAGKPPLNGNANEQWVRNQELQRDTVVAAASTGIAALLLIGGGTAHRHFYVPNDVSQETPPMLNFESAKAEQLRRAQLIIIDEISMLSNTVLDYIDRLLRDVCANNRPFGNKVVVLSGDWRQLTPVVEHGTREDQVGTSIKMGALFRLFKKISLTINMRTAAGEQSLRDWLEEIGNGMHRVGTESQGFTNQLRIPPELLVDDLDHTIHFCFPEALFDDPLANADAIAHNAILCPTNNDVQHINEVALGRMSGCGREFLSIDEPLEPNEEMHNFRTDFNMEAVHNEMPSGMPPHKLTIKVGTPVMLIRNLDVTQGLCNGTRLQVMRSSENNLFCRILTGPRAGAQNIIAIPKIQFEYGRARHHRGLRFRRLQFPVRLCFAMTINKAQGQTLQRMALVLNGRQCFSHGQVYVAMSRVTQMDGIRVFAPFCQSGYGTHIENVVYHELLDLEPQQPRTPIRGLINVDNDMDVAMTDVGPRVPDVDNDPDVERDNEIAAGADSQGPNHLDINFVTDVDNDPDVERNNGTATGANDQEPNDLDSSFDDFFD</sequence>
<keyword evidence="7" id="KW-1185">Reference proteome</keyword>
<dbReference type="PANTHER" id="PTHR10492">
    <property type="match status" value="1"/>
</dbReference>
<dbReference type="InterPro" id="IPR010285">
    <property type="entry name" value="DNA_helicase_pif1-like_DEAD"/>
</dbReference>
<comment type="similarity">
    <text evidence="1">Belongs to the helicase family.</text>
</comment>
<feature type="domain" description="DNA helicase Pif1-like DEAD-box helicase" evidence="3">
    <location>
        <begin position="1256"/>
        <end position="1479"/>
    </location>
</feature>
<organism evidence="6 7">
    <name type="scientific">Heterodera trifolii</name>
    <dbReference type="NCBI Taxonomy" id="157864"/>
    <lineage>
        <taxon>Eukaryota</taxon>
        <taxon>Metazoa</taxon>
        <taxon>Ecdysozoa</taxon>
        <taxon>Nematoda</taxon>
        <taxon>Chromadorea</taxon>
        <taxon>Rhabditida</taxon>
        <taxon>Tylenchina</taxon>
        <taxon>Tylenchomorpha</taxon>
        <taxon>Tylenchoidea</taxon>
        <taxon>Heteroderidae</taxon>
        <taxon>Heteroderinae</taxon>
        <taxon>Heterodera</taxon>
    </lineage>
</organism>
<evidence type="ECO:0000259" key="5">
    <source>
        <dbReference type="Pfam" id="PF21530"/>
    </source>
</evidence>
<feature type="compositionally biased region" description="Polar residues" evidence="2">
    <location>
        <begin position="1822"/>
        <end position="1832"/>
    </location>
</feature>
<protein>
    <recommendedName>
        <fullName evidence="1">ATP-dependent DNA helicase</fullName>
        <ecNumber evidence="1">5.6.2.3</ecNumber>
    </recommendedName>
</protein>
<dbReference type="GO" id="GO:0016787">
    <property type="term" value="F:hydrolase activity"/>
    <property type="evidence" value="ECO:0007669"/>
    <property type="project" value="UniProtKB-KW"/>
</dbReference>
<keyword evidence="1" id="KW-0234">DNA repair</keyword>
<comment type="catalytic activity">
    <reaction evidence="1">
        <text>ATP + H2O = ADP + phosphate + H(+)</text>
        <dbReference type="Rhea" id="RHEA:13065"/>
        <dbReference type="ChEBI" id="CHEBI:15377"/>
        <dbReference type="ChEBI" id="CHEBI:15378"/>
        <dbReference type="ChEBI" id="CHEBI:30616"/>
        <dbReference type="ChEBI" id="CHEBI:43474"/>
        <dbReference type="ChEBI" id="CHEBI:456216"/>
        <dbReference type="EC" id="5.6.2.3"/>
    </reaction>
</comment>
<dbReference type="InterPro" id="IPR049163">
    <property type="entry name" value="Pif1-like_2B_dom"/>
</dbReference>
<keyword evidence="1" id="KW-0378">Hydrolase</keyword>
<keyword evidence="1" id="KW-0547">Nucleotide-binding</keyword>
<comment type="caution">
    <text evidence="6">The sequence shown here is derived from an EMBL/GenBank/DDBJ whole genome shotgun (WGS) entry which is preliminary data.</text>
</comment>
<feature type="region of interest" description="Disordered" evidence="2">
    <location>
        <begin position="936"/>
        <end position="958"/>
    </location>
</feature>
<dbReference type="Pfam" id="PF21530">
    <property type="entry name" value="Pif1_2B_dom"/>
    <property type="match status" value="1"/>
</dbReference>
<dbReference type="SUPFAM" id="SSF52540">
    <property type="entry name" value="P-loop containing nucleoside triphosphate hydrolases"/>
    <property type="match status" value="2"/>
</dbReference>
<gene>
    <name evidence="6" type="ORF">niasHT_033928</name>
</gene>
<dbReference type="GO" id="GO:0006310">
    <property type="term" value="P:DNA recombination"/>
    <property type="evidence" value="ECO:0007669"/>
    <property type="project" value="UniProtKB-KW"/>
</dbReference>
<comment type="cofactor">
    <cofactor evidence="1">
        <name>Mg(2+)</name>
        <dbReference type="ChEBI" id="CHEBI:18420"/>
    </cofactor>
</comment>
<dbReference type="GO" id="GO:0005524">
    <property type="term" value="F:ATP binding"/>
    <property type="evidence" value="ECO:0007669"/>
    <property type="project" value="UniProtKB-KW"/>
</dbReference>
<keyword evidence="1" id="KW-0233">DNA recombination</keyword>
<feature type="compositionally biased region" description="Acidic residues" evidence="2">
    <location>
        <begin position="600"/>
        <end position="610"/>
    </location>
</feature>
<dbReference type="Gene3D" id="3.40.50.300">
    <property type="entry name" value="P-loop containing nucleotide triphosphate hydrolases"/>
    <property type="match status" value="1"/>
</dbReference>
<dbReference type="InterPro" id="IPR027417">
    <property type="entry name" value="P-loop_NTPase"/>
</dbReference>
<feature type="compositionally biased region" description="Acidic residues" evidence="2">
    <location>
        <begin position="1833"/>
        <end position="1846"/>
    </location>
</feature>
<dbReference type="GO" id="GO:0006281">
    <property type="term" value="P:DNA repair"/>
    <property type="evidence" value="ECO:0007669"/>
    <property type="project" value="UniProtKB-KW"/>
</dbReference>
<evidence type="ECO:0000313" key="6">
    <source>
        <dbReference type="EMBL" id="KAL3069866.1"/>
    </source>
</evidence>
<proteinExistence type="inferred from homology"/>
<dbReference type="CDD" id="cd18809">
    <property type="entry name" value="SF1_C_RecD"/>
    <property type="match status" value="1"/>
</dbReference>
<dbReference type="InterPro" id="IPR025476">
    <property type="entry name" value="Helitron_helicase-like"/>
</dbReference>
<feature type="compositionally biased region" description="Basic and acidic residues" evidence="2">
    <location>
        <begin position="550"/>
        <end position="564"/>
    </location>
</feature>
<keyword evidence="1" id="KW-0067">ATP-binding</keyword>
<evidence type="ECO:0000256" key="2">
    <source>
        <dbReference type="SAM" id="MobiDB-lite"/>
    </source>
</evidence>
<feature type="region of interest" description="Disordered" evidence="2">
    <location>
        <begin position="600"/>
        <end position="624"/>
    </location>
</feature>